<evidence type="ECO:0000256" key="7">
    <source>
        <dbReference type="PROSITE-ProRule" id="PRU01091"/>
    </source>
</evidence>
<evidence type="ECO:0000256" key="1">
    <source>
        <dbReference type="ARBA" id="ARBA00022553"/>
    </source>
</evidence>
<evidence type="ECO:0000256" key="5">
    <source>
        <dbReference type="ARBA" id="ARBA00023163"/>
    </source>
</evidence>
<dbReference type="Pfam" id="PF00072">
    <property type="entry name" value="Response_reg"/>
    <property type="match status" value="1"/>
</dbReference>
<dbReference type="InterPro" id="IPR039420">
    <property type="entry name" value="WalR-like"/>
</dbReference>
<comment type="caution">
    <text evidence="10">The sequence shown here is derived from an EMBL/GenBank/DDBJ whole genome shotgun (WGS) entry which is preliminary data.</text>
</comment>
<dbReference type="RefSeq" id="WP_126628216.1">
    <property type="nucleotide sequence ID" value="NZ_BIFT01000001.1"/>
</dbReference>
<evidence type="ECO:0000256" key="6">
    <source>
        <dbReference type="PROSITE-ProRule" id="PRU00169"/>
    </source>
</evidence>
<name>A0A402B963_9CHLR</name>
<dbReference type="GO" id="GO:0006355">
    <property type="term" value="P:regulation of DNA-templated transcription"/>
    <property type="evidence" value="ECO:0007669"/>
    <property type="project" value="InterPro"/>
</dbReference>
<dbReference type="AlphaFoldDB" id="A0A402B963"/>
<dbReference type="OrthoDB" id="152576at2"/>
<keyword evidence="11" id="KW-1185">Reference proteome</keyword>
<evidence type="ECO:0000256" key="2">
    <source>
        <dbReference type="ARBA" id="ARBA00023012"/>
    </source>
</evidence>
<dbReference type="PROSITE" id="PS51755">
    <property type="entry name" value="OMPR_PHOB"/>
    <property type="match status" value="1"/>
</dbReference>
<keyword evidence="3" id="KW-0805">Transcription regulation</keyword>
<evidence type="ECO:0000259" key="8">
    <source>
        <dbReference type="PROSITE" id="PS50110"/>
    </source>
</evidence>
<feature type="DNA-binding region" description="OmpR/PhoB-type" evidence="7">
    <location>
        <begin position="124"/>
        <end position="222"/>
    </location>
</feature>
<evidence type="ECO:0000256" key="4">
    <source>
        <dbReference type="ARBA" id="ARBA00023125"/>
    </source>
</evidence>
<dbReference type="Gene3D" id="6.10.250.690">
    <property type="match status" value="1"/>
</dbReference>
<reference evidence="11" key="1">
    <citation type="submission" date="2018-12" db="EMBL/GenBank/DDBJ databases">
        <title>Tengunoibacter tsumagoiensis gen. nov., sp. nov., Dictyobacter kobayashii sp. nov., D. alpinus sp. nov., and D. joshuensis sp. nov. and description of Dictyobacteraceae fam. nov. within the order Ktedonobacterales isolated from Tengu-no-mugimeshi.</title>
        <authorList>
            <person name="Wang C.M."/>
            <person name="Zheng Y."/>
            <person name="Sakai Y."/>
            <person name="Toyoda A."/>
            <person name="Minakuchi Y."/>
            <person name="Abe K."/>
            <person name="Yokota A."/>
            <person name="Yabe S."/>
        </authorList>
    </citation>
    <scope>NUCLEOTIDE SEQUENCE [LARGE SCALE GENOMIC DNA]</scope>
    <source>
        <strain evidence="11">Uno16</strain>
    </source>
</reference>
<feature type="domain" description="Response regulatory" evidence="8">
    <location>
        <begin position="2"/>
        <end position="116"/>
    </location>
</feature>
<dbReference type="FunFam" id="3.40.50.2300:FF:000002">
    <property type="entry name" value="DNA-binding response regulator PhoP"/>
    <property type="match status" value="1"/>
</dbReference>
<dbReference type="PANTHER" id="PTHR48111:SF22">
    <property type="entry name" value="REGULATOR OF RPOS"/>
    <property type="match status" value="1"/>
</dbReference>
<feature type="domain" description="OmpR/PhoB-type" evidence="9">
    <location>
        <begin position="124"/>
        <end position="222"/>
    </location>
</feature>
<dbReference type="Proteomes" id="UP000287171">
    <property type="component" value="Unassembled WGS sequence"/>
</dbReference>
<dbReference type="InterPro" id="IPR011006">
    <property type="entry name" value="CheY-like_superfamily"/>
</dbReference>
<dbReference type="Pfam" id="PF00486">
    <property type="entry name" value="Trans_reg_C"/>
    <property type="match status" value="1"/>
</dbReference>
<evidence type="ECO:0000313" key="10">
    <source>
        <dbReference type="EMBL" id="GCE27943.1"/>
    </source>
</evidence>
<keyword evidence="5" id="KW-0804">Transcription</keyword>
<keyword evidence="4 7" id="KW-0238">DNA-binding</keyword>
<dbReference type="EMBL" id="BIFT01000001">
    <property type="protein sequence ID" value="GCE27943.1"/>
    <property type="molecule type" value="Genomic_DNA"/>
</dbReference>
<protein>
    <submittedName>
        <fullName evidence="10">DNA-binding response regulator</fullName>
    </submittedName>
</protein>
<gene>
    <name evidence="10" type="ORF">KDA_34270</name>
</gene>
<dbReference type="CDD" id="cd00383">
    <property type="entry name" value="trans_reg_C"/>
    <property type="match status" value="1"/>
</dbReference>
<dbReference type="InterPro" id="IPR001789">
    <property type="entry name" value="Sig_transdc_resp-reg_receiver"/>
</dbReference>
<dbReference type="CDD" id="cd19935">
    <property type="entry name" value="REC_OmpR_CusR-like"/>
    <property type="match status" value="1"/>
</dbReference>
<dbReference type="PANTHER" id="PTHR48111">
    <property type="entry name" value="REGULATOR OF RPOS"/>
    <property type="match status" value="1"/>
</dbReference>
<dbReference type="PROSITE" id="PS50110">
    <property type="entry name" value="RESPONSE_REGULATORY"/>
    <property type="match status" value="1"/>
</dbReference>
<dbReference type="Gene3D" id="1.10.10.10">
    <property type="entry name" value="Winged helix-like DNA-binding domain superfamily/Winged helix DNA-binding domain"/>
    <property type="match status" value="1"/>
</dbReference>
<evidence type="ECO:0000259" key="9">
    <source>
        <dbReference type="PROSITE" id="PS51755"/>
    </source>
</evidence>
<dbReference type="SMART" id="SM00448">
    <property type="entry name" value="REC"/>
    <property type="match status" value="1"/>
</dbReference>
<keyword evidence="2" id="KW-0902">Two-component regulatory system</keyword>
<proteinExistence type="predicted"/>
<dbReference type="Gene3D" id="3.40.50.2300">
    <property type="match status" value="1"/>
</dbReference>
<dbReference type="GO" id="GO:0005829">
    <property type="term" value="C:cytosol"/>
    <property type="evidence" value="ECO:0007669"/>
    <property type="project" value="TreeGrafter"/>
</dbReference>
<dbReference type="SUPFAM" id="SSF52172">
    <property type="entry name" value="CheY-like"/>
    <property type="match status" value="1"/>
</dbReference>
<dbReference type="GO" id="GO:0000976">
    <property type="term" value="F:transcription cis-regulatory region binding"/>
    <property type="evidence" value="ECO:0007669"/>
    <property type="project" value="TreeGrafter"/>
</dbReference>
<keyword evidence="1 6" id="KW-0597">Phosphoprotein</keyword>
<dbReference type="SMART" id="SM00862">
    <property type="entry name" value="Trans_reg_C"/>
    <property type="match status" value="1"/>
</dbReference>
<feature type="modified residue" description="4-aspartylphosphate" evidence="6">
    <location>
        <position position="51"/>
    </location>
</feature>
<organism evidence="10 11">
    <name type="scientific">Dictyobacter alpinus</name>
    <dbReference type="NCBI Taxonomy" id="2014873"/>
    <lineage>
        <taxon>Bacteria</taxon>
        <taxon>Bacillati</taxon>
        <taxon>Chloroflexota</taxon>
        <taxon>Ktedonobacteria</taxon>
        <taxon>Ktedonobacterales</taxon>
        <taxon>Dictyobacteraceae</taxon>
        <taxon>Dictyobacter</taxon>
    </lineage>
</organism>
<accession>A0A402B963</accession>
<evidence type="ECO:0000313" key="11">
    <source>
        <dbReference type="Proteomes" id="UP000287171"/>
    </source>
</evidence>
<dbReference type="FunFam" id="1.10.10.10:FF:000005">
    <property type="entry name" value="Two-component system response regulator"/>
    <property type="match status" value="1"/>
</dbReference>
<evidence type="ECO:0000256" key="3">
    <source>
        <dbReference type="ARBA" id="ARBA00023015"/>
    </source>
</evidence>
<dbReference type="InterPro" id="IPR001867">
    <property type="entry name" value="OmpR/PhoB-type_DNA-bd"/>
</dbReference>
<dbReference type="GO" id="GO:0032993">
    <property type="term" value="C:protein-DNA complex"/>
    <property type="evidence" value="ECO:0007669"/>
    <property type="project" value="TreeGrafter"/>
</dbReference>
<dbReference type="InterPro" id="IPR036388">
    <property type="entry name" value="WH-like_DNA-bd_sf"/>
</dbReference>
<dbReference type="GO" id="GO:0000156">
    <property type="term" value="F:phosphorelay response regulator activity"/>
    <property type="evidence" value="ECO:0007669"/>
    <property type="project" value="TreeGrafter"/>
</dbReference>
<sequence length="225" mass="25512">MRILVVEDDPRLGPSLKKGLEGNHYAVDLIANGEDAYLAALATAYDLLVLDILLPGLNGFEVCKRLREKGRAMPILLLTALGEVDHRVKGLDLGADDYLVKPFAFSELEARVRALLRRKGPTRAPVLQFLDIKLDTRTHDVYRGERLIALGSKEYSLLEFFMRHPHQVLSRTMIAEHVWDSDTEHLSNVIDVYIRYLRRKLCEQNEPDVIVTIRGAGYQLKEPPA</sequence>